<dbReference type="RefSeq" id="WP_007547353.1">
    <property type="nucleotide sequence ID" value="NZ_ABZS01000115.1"/>
</dbReference>
<organism evidence="1 2">
    <name type="scientific">Sulfurihydrogenibium yellowstonense SS-5</name>
    <dbReference type="NCBI Taxonomy" id="432331"/>
    <lineage>
        <taxon>Bacteria</taxon>
        <taxon>Pseudomonadati</taxon>
        <taxon>Aquificota</taxon>
        <taxon>Aquificia</taxon>
        <taxon>Aquificales</taxon>
        <taxon>Hydrogenothermaceae</taxon>
        <taxon>Sulfurihydrogenibium</taxon>
    </lineage>
</organism>
<sequence length="173" mass="20909">MKAAKDLQDLKQLYNKDFYQWIMENVELLKNKEFDLVDWEHVIEELESMGRSELSNAISFMTVILEHLYKYEHFGDNNTMGNGWIKSILNSRYRLIKIFDKNPSLKKKAEESIQEAWEDSIKKMITWFKYPENKILAKKYFGRLPTEQDFSKICPYTFQQILEYEPWLKDLEE</sequence>
<dbReference type="EMBL" id="ABZS01000115">
    <property type="protein sequence ID" value="EEP60311.1"/>
    <property type="molecule type" value="Genomic_DNA"/>
</dbReference>
<protein>
    <recommendedName>
        <fullName evidence="3">DUF29 domain-containing protein</fullName>
    </recommendedName>
</protein>
<evidence type="ECO:0000313" key="1">
    <source>
        <dbReference type="EMBL" id="EEP60311.1"/>
    </source>
</evidence>
<dbReference type="Pfam" id="PF01724">
    <property type="entry name" value="DUF29"/>
    <property type="match status" value="1"/>
</dbReference>
<dbReference type="Gene3D" id="1.20.1220.20">
    <property type="entry name" value="Uncharcterised protein PF01724"/>
    <property type="match status" value="1"/>
</dbReference>
<accession>C4FKT7</accession>
<dbReference type="PANTHER" id="PTHR34235">
    <property type="entry name" value="SLR1203 PROTEIN-RELATED"/>
    <property type="match status" value="1"/>
</dbReference>
<evidence type="ECO:0000313" key="2">
    <source>
        <dbReference type="Proteomes" id="UP000005540"/>
    </source>
</evidence>
<gene>
    <name evidence="1" type="ORF">SULYE_1187</name>
</gene>
<dbReference type="AlphaFoldDB" id="C4FKT7"/>
<reference evidence="1 2" key="1">
    <citation type="submission" date="2009-04" db="EMBL/GenBank/DDBJ databases">
        <authorList>
            <person name="Reysenbach A.-L."/>
            <person name="Heidelberg J.F."/>
            <person name="Nelson W.C."/>
        </authorList>
    </citation>
    <scope>NUCLEOTIDE SEQUENCE [LARGE SCALE GENOMIC DNA]</scope>
    <source>
        <strain evidence="1 2">SS-5</strain>
    </source>
</reference>
<dbReference type="Proteomes" id="UP000005540">
    <property type="component" value="Unassembled WGS sequence"/>
</dbReference>
<dbReference type="InterPro" id="IPR002636">
    <property type="entry name" value="DUF29"/>
</dbReference>
<proteinExistence type="predicted"/>
<dbReference type="OrthoDB" id="14295at2"/>
<comment type="caution">
    <text evidence="1">The sequence shown here is derived from an EMBL/GenBank/DDBJ whole genome shotgun (WGS) entry which is preliminary data.</text>
</comment>
<name>C4FKT7_9AQUI</name>
<evidence type="ECO:0008006" key="3">
    <source>
        <dbReference type="Google" id="ProtNLM"/>
    </source>
</evidence>
<keyword evidence="2" id="KW-1185">Reference proteome</keyword>